<keyword evidence="2" id="KW-1185">Reference proteome</keyword>
<reference evidence="2" key="1">
    <citation type="submission" date="2009-07" db="EMBL/GenBank/DDBJ databases">
        <title>Complete genome sequence of Zobellia galactanivorans Dsij.</title>
        <authorList>
            <consortium name="Genoscope - CEA"/>
        </authorList>
    </citation>
    <scope>NUCLEOTIDE SEQUENCE [LARGE SCALE GENOMIC DNA]</scope>
    <source>
        <strain evidence="2">DSM 12802 / CCUG 47099 / CIP 106680 / NCIMB 13871 / Dsij</strain>
    </source>
</reference>
<proteinExistence type="predicted"/>
<sequence>MFLMSVTKKRFSTKVIKKKLGLKSYEPVWVVVHKPCGHWGIGVQIYTCKTLILSIHLIMLSTIIMDQTHTNPKQLFDPTPYGFCHSVKSPSNGEYIFISGQGGDQDLDHTLSSDFRTQLQFTLKNIKIVLDEYNLEPENIVKITVLIVNHNEEKLKIWSEEMSEFWTNKIYPASTLIPVPRLALDAMQVEIDAIAFKTNK</sequence>
<dbReference type="AlphaFoldDB" id="G0L2G9"/>
<dbReference type="SUPFAM" id="SSF55298">
    <property type="entry name" value="YjgF-like"/>
    <property type="match status" value="1"/>
</dbReference>
<organism evidence="1 2">
    <name type="scientific">Zobellia galactanivorans (strain DSM 12802 / CCUG 47099 / CIP 106680 / NCIMB 13871 / Dsij)</name>
    <dbReference type="NCBI Taxonomy" id="63186"/>
    <lineage>
        <taxon>Bacteria</taxon>
        <taxon>Pseudomonadati</taxon>
        <taxon>Bacteroidota</taxon>
        <taxon>Flavobacteriia</taxon>
        <taxon>Flavobacteriales</taxon>
        <taxon>Flavobacteriaceae</taxon>
        <taxon>Zobellia</taxon>
    </lineage>
</organism>
<evidence type="ECO:0000313" key="1">
    <source>
        <dbReference type="EMBL" id="CAZ98135.1"/>
    </source>
</evidence>
<dbReference type="KEGG" id="zga:ZOBELLIA_3998"/>
<dbReference type="CDD" id="cd00448">
    <property type="entry name" value="YjgF_YER057c_UK114_family"/>
    <property type="match status" value="1"/>
</dbReference>
<evidence type="ECO:0000313" key="2">
    <source>
        <dbReference type="Proteomes" id="UP000008898"/>
    </source>
</evidence>
<dbReference type="HOGENOM" id="CLU_1365795_0_0_10"/>
<dbReference type="EMBL" id="FP476056">
    <property type="protein sequence ID" value="CAZ98135.1"/>
    <property type="molecule type" value="Genomic_DNA"/>
</dbReference>
<gene>
    <name evidence="1" type="ordered locus">zobellia_3998</name>
</gene>
<dbReference type="GO" id="GO:0016787">
    <property type="term" value="F:hydrolase activity"/>
    <property type="evidence" value="ECO:0007669"/>
    <property type="project" value="UniProtKB-KW"/>
</dbReference>
<dbReference type="STRING" id="63186.ZOBELLIA_3998"/>
<keyword evidence="1" id="KW-0378">Hydrolase</keyword>
<reference evidence="1 2" key="2">
    <citation type="journal article" date="2012" name="Environ. Microbiol.">
        <title>Characterization of the first alginolytic operons in a marine bacterium: from their emergence in marine Flavobacteriia to their independent transfers to marine Proteobacteria and human gut Bacteroides.</title>
        <authorList>
            <person name="Thomas F."/>
            <person name="Barbeyron T."/>
            <person name="Tonon T."/>
            <person name="Genicot S."/>
            <person name="Czjzek M."/>
            <person name="Michel G."/>
        </authorList>
    </citation>
    <scope>NUCLEOTIDE SEQUENCE [LARGE SCALE GENOMIC DNA]</scope>
    <source>
        <strain evidence="2">DSM 12802 / CCUG 47099 / CIP 106680 / NCIMB 13871 / Dsij</strain>
    </source>
</reference>
<dbReference type="Gene3D" id="3.30.1330.40">
    <property type="entry name" value="RutC-like"/>
    <property type="match status" value="1"/>
</dbReference>
<accession>G0L2G9</accession>
<dbReference type="Pfam" id="PF01042">
    <property type="entry name" value="Ribonuc_L-PSP"/>
    <property type="match status" value="1"/>
</dbReference>
<dbReference type="EC" id="3.1.-.-" evidence="1"/>
<dbReference type="PANTHER" id="PTHR43857:SF1">
    <property type="entry name" value="YJGH FAMILY PROTEIN"/>
    <property type="match status" value="1"/>
</dbReference>
<name>G0L2G9_ZOBGA</name>
<dbReference type="InterPro" id="IPR006175">
    <property type="entry name" value="YjgF/YER057c/UK114"/>
</dbReference>
<dbReference type="InterPro" id="IPR035959">
    <property type="entry name" value="RutC-like_sf"/>
</dbReference>
<dbReference type="Proteomes" id="UP000008898">
    <property type="component" value="Chromosome"/>
</dbReference>
<protein>
    <submittedName>
        <fullName evidence="1">Endoribonuclease</fullName>
        <ecNumber evidence="1">3.1.-.-</ecNumber>
    </submittedName>
</protein>
<dbReference type="PANTHER" id="PTHR43857">
    <property type="entry name" value="BLR7761 PROTEIN"/>
    <property type="match status" value="1"/>
</dbReference>